<dbReference type="Pfam" id="PF03109">
    <property type="entry name" value="ABC1"/>
    <property type="match status" value="1"/>
</dbReference>
<dbReference type="InterPro" id="IPR000719">
    <property type="entry name" value="Prot_kinase_dom"/>
</dbReference>
<keyword evidence="2" id="KW-0812">Transmembrane</keyword>
<evidence type="ECO:0000313" key="4">
    <source>
        <dbReference type="EMBL" id="OAT80366.1"/>
    </source>
</evidence>
<dbReference type="GO" id="GO:0005524">
    <property type="term" value="F:ATP binding"/>
    <property type="evidence" value="ECO:0007669"/>
    <property type="project" value="InterPro"/>
</dbReference>
<organism evidence="4 5">
    <name type="scientific">Desulfotomaculum copahuensis</name>
    <dbReference type="NCBI Taxonomy" id="1838280"/>
    <lineage>
        <taxon>Bacteria</taxon>
        <taxon>Bacillati</taxon>
        <taxon>Bacillota</taxon>
        <taxon>Clostridia</taxon>
        <taxon>Eubacteriales</taxon>
        <taxon>Desulfotomaculaceae</taxon>
        <taxon>Desulfotomaculum</taxon>
    </lineage>
</organism>
<dbReference type="InterPro" id="IPR011009">
    <property type="entry name" value="Kinase-like_dom_sf"/>
</dbReference>
<sequence>MQLHLRKRYKHFSRYREIANVLVRHGFGYLAQQFGLAEFTGPRREHAGSREQPSLSPAERVRLVLEELGPTFIKLGQVLSTRADLLAPEYIRELEKLQDRVPPFPFAQVRERIQMELGQPLEEIFTSFDPVPLAAASIGQVHRATLAGGQEVAVKVERPGTEKTLSTDIEILYDVARLVDRHGPWREFYRWEEMVEEFERTVREEIDFVREGRHADTFRHQFAGDPTVYFPAVHWDYTTSKVLTLEYVEGVKLNALAEPAGQGIDRRLVARRLTDALLKQILLHGFFHGDPHPGNLAALSGDRVLFMDFGIVGRLDENLQEQIGNLVLGLVRRSTPQVLRAVESLGVLPPHVDREMLHRDIDALREKYYEVPLGEISLAESMSDVMTVAFRHRIRVPAQFTLLVKTLVTLDGVAVQLDPGLSIIELARPFGRRLLARRFSPEGLQRLIVEHLEDYHHLFTHLPRRLDRVLDQAGRGEIRIKTVNPEMSRIAGRLNAMVNRLVLGILLGSLIVGSSLLVGRGYTVFWGLPLAEAGFTAGGFTALALIISILRSRRF</sequence>
<gene>
    <name evidence="4" type="ORF">A6M21_13425</name>
</gene>
<name>A0A1B7LCE1_9FIRM</name>
<dbReference type="AlphaFoldDB" id="A0A1B7LCE1"/>
<comment type="caution">
    <text evidence="4">The sequence shown here is derived from an EMBL/GenBank/DDBJ whole genome shotgun (WGS) entry which is preliminary data.</text>
</comment>
<proteinExistence type="inferred from homology"/>
<dbReference type="STRING" id="1838280.A6M21_13425"/>
<feature type="domain" description="Protein kinase" evidence="3">
    <location>
        <begin position="127"/>
        <end position="459"/>
    </location>
</feature>
<evidence type="ECO:0000256" key="1">
    <source>
        <dbReference type="ARBA" id="ARBA00009670"/>
    </source>
</evidence>
<dbReference type="CDD" id="cd05121">
    <property type="entry name" value="ABC1_ADCK3-like"/>
    <property type="match status" value="1"/>
</dbReference>
<dbReference type="RefSeq" id="WP_066669790.1">
    <property type="nucleotide sequence ID" value="NZ_LYVF01000178.1"/>
</dbReference>
<feature type="transmembrane region" description="Helical" evidence="2">
    <location>
        <begin position="524"/>
        <end position="550"/>
    </location>
</feature>
<keyword evidence="2" id="KW-0472">Membrane</keyword>
<comment type="similarity">
    <text evidence="1">Belongs to the protein kinase superfamily. ADCK protein kinase family.</text>
</comment>
<dbReference type="GO" id="GO:0004672">
    <property type="term" value="F:protein kinase activity"/>
    <property type="evidence" value="ECO:0007669"/>
    <property type="project" value="InterPro"/>
</dbReference>
<dbReference type="PROSITE" id="PS50011">
    <property type="entry name" value="PROTEIN_KINASE_DOM"/>
    <property type="match status" value="1"/>
</dbReference>
<dbReference type="PANTHER" id="PTHR10566">
    <property type="entry name" value="CHAPERONE-ACTIVITY OF BC1 COMPLEX CABC1 -RELATED"/>
    <property type="match status" value="1"/>
</dbReference>
<keyword evidence="5" id="KW-1185">Reference proteome</keyword>
<dbReference type="EMBL" id="LYVF01000178">
    <property type="protein sequence ID" value="OAT80366.1"/>
    <property type="molecule type" value="Genomic_DNA"/>
</dbReference>
<dbReference type="InterPro" id="IPR004147">
    <property type="entry name" value="ABC1_dom"/>
</dbReference>
<reference evidence="4 5" key="1">
    <citation type="submission" date="2016-04" db="EMBL/GenBank/DDBJ databases">
        <authorList>
            <person name="Evans L.H."/>
            <person name="Alamgir A."/>
            <person name="Owens N."/>
            <person name="Weber N.D."/>
            <person name="Virtaneva K."/>
            <person name="Barbian K."/>
            <person name="Babar A."/>
            <person name="Rosenke K."/>
        </authorList>
    </citation>
    <scope>NUCLEOTIDE SEQUENCE [LARGE SCALE GENOMIC DNA]</scope>
    <source>
        <strain evidence="4 5">LMa1</strain>
    </source>
</reference>
<dbReference type="InterPro" id="IPR050154">
    <property type="entry name" value="UbiB_kinase"/>
</dbReference>
<dbReference type="Proteomes" id="UP000078532">
    <property type="component" value="Unassembled WGS sequence"/>
</dbReference>
<evidence type="ECO:0000259" key="3">
    <source>
        <dbReference type="PROSITE" id="PS50011"/>
    </source>
</evidence>
<dbReference type="PANTHER" id="PTHR10566:SF113">
    <property type="entry name" value="PROTEIN ACTIVITY OF BC1 COMPLEX KINASE 7, CHLOROPLASTIC"/>
    <property type="match status" value="1"/>
</dbReference>
<evidence type="ECO:0000256" key="2">
    <source>
        <dbReference type="SAM" id="Phobius"/>
    </source>
</evidence>
<protein>
    <submittedName>
        <fullName evidence="4">ABC transporter</fullName>
    </submittedName>
</protein>
<evidence type="ECO:0000313" key="5">
    <source>
        <dbReference type="Proteomes" id="UP000078532"/>
    </source>
</evidence>
<keyword evidence="2" id="KW-1133">Transmembrane helix</keyword>
<feature type="transmembrane region" description="Helical" evidence="2">
    <location>
        <begin position="497"/>
        <end position="518"/>
    </location>
</feature>
<accession>A0A1B7LCE1</accession>
<dbReference type="Gene3D" id="1.10.510.10">
    <property type="entry name" value="Transferase(Phosphotransferase) domain 1"/>
    <property type="match status" value="1"/>
</dbReference>
<dbReference type="SUPFAM" id="SSF56112">
    <property type="entry name" value="Protein kinase-like (PK-like)"/>
    <property type="match status" value="1"/>
</dbReference>
<dbReference type="OrthoDB" id="9795390at2"/>